<dbReference type="SUPFAM" id="SSF51735">
    <property type="entry name" value="NAD(P)-binding Rossmann-fold domains"/>
    <property type="match status" value="1"/>
</dbReference>
<keyword evidence="4" id="KW-0521">NADP</keyword>
<dbReference type="InterPro" id="IPR052184">
    <property type="entry name" value="SDR_enzymes"/>
</dbReference>
<dbReference type="OrthoDB" id="3979511at2759"/>
<evidence type="ECO:0000313" key="7">
    <source>
        <dbReference type="Proteomes" id="UP000094112"/>
    </source>
</evidence>
<keyword evidence="5" id="KW-0560">Oxidoreductase</keyword>
<comment type="similarity">
    <text evidence="2">Belongs to the short-chain dehydrogenases/reductases (SDR) family.</text>
</comment>
<dbReference type="Proteomes" id="UP000094112">
    <property type="component" value="Unassembled WGS sequence"/>
</dbReference>
<name>A0A1E3P0D3_WICAA</name>
<evidence type="ECO:0000256" key="5">
    <source>
        <dbReference type="ARBA" id="ARBA00023002"/>
    </source>
</evidence>
<dbReference type="PANTHER" id="PTHR45458">
    <property type="entry name" value="SHORT-CHAIN DEHYDROGENASE/REDUCTASE SDR"/>
    <property type="match status" value="1"/>
</dbReference>
<dbReference type="PRINTS" id="PR00081">
    <property type="entry name" value="GDHRDH"/>
</dbReference>
<accession>A0A1E3P0D3</accession>
<proteinExistence type="inferred from homology"/>
<dbReference type="FunFam" id="3.40.50.720:FF:000599">
    <property type="entry name" value="Uncharacterized oxidoreductase C663.06c"/>
    <property type="match status" value="1"/>
</dbReference>
<dbReference type="CDD" id="cd05325">
    <property type="entry name" value="carb_red_sniffer_like_SDR_c"/>
    <property type="match status" value="1"/>
</dbReference>
<dbReference type="AlphaFoldDB" id="A0A1E3P0D3"/>
<dbReference type="InterPro" id="IPR002347">
    <property type="entry name" value="SDR_fam"/>
</dbReference>
<evidence type="ECO:0000256" key="2">
    <source>
        <dbReference type="ARBA" id="ARBA00006484"/>
    </source>
</evidence>
<evidence type="ECO:0000256" key="3">
    <source>
        <dbReference type="ARBA" id="ARBA00022490"/>
    </source>
</evidence>
<dbReference type="PANTHER" id="PTHR45458:SF3">
    <property type="entry name" value="CHAIN DEHYDROGENASE (ATSC), PUTATIVE-RELATED"/>
    <property type="match status" value="1"/>
</dbReference>
<organism evidence="6 7">
    <name type="scientific">Wickerhamomyces anomalus (strain ATCC 58044 / CBS 1984 / NCYC 433 / NRRL Y-366-8)</name>
    <name type="common">Yeast</name>
    <name type="synonym">Hansenula anomala</name>
    <dbReference type="NCBI Taxonomy" id="683960"/>
    <lineage>
        <taxon>Eukaryota</taxon>
        <taxon>Fungi</taxon>
        <taxon>Dikarya</taxon>
        <taxon>Ascomycota</taxon>
        <taxon>Saccharomycotina</taxon>
        <taxon>Saccharomycetes</taxon>
        <taxon>Phaffomycetales</taxon>
        <taxon>Wickerhamomycetaceae</taxon>
        <taxon>Wickerhamomyces</taxon>
    </lineage>
</organism>
<keyword evidence="3" id="KW-0963">Cytoplasm</keyword>
<reference evidence="6 7" key="1">
    <citation type="journal article" date="2016" name="Proc. Natl. Acad. Sci. U.S.A.">
        <title>Comparative genomics of biotechnologically important yeasts.</title>
        <authorList>
            <person name="Riley R."/>
            <person name="Haridas S."/>
            <person name="Wolfe K.H."/>
            <person name="Lopes M.R."/>
            <person name="Hittinger C.T."/>
            <person name="Goeker M."/>
            <person name="Salamov A.A."/>
            <person name="Wisecaver J.H."/>
            <person name="Long T.M."/>
            <person name="Calvey C.H."/>
            <person name="Aerts A.L."/>
            <person name="Barry K.W."/>
            <person name="Choi C."/>
            <person name="Clum A."/>
            <person name="Coughlan A.Y."/>
            <person name="Deshpande S."/>
            <person name="Douglass A.P."/>
            <person name="Hanson S.J."/>
            <person name="Klenk H.-P."/>
            <person name="LaButti K.M."/>
            <person name="Lapidus A."/>
            <person name="Lindquist E.A."/>
            <person name="Lipzen A.M."/>
            <person name="Meier-Kolthoff J.P."/>
            <person name="Ohm R.A."/>
            <person name="Otillar R.P."/>
            <person name="Pangilinan J.L."/>
            <person name="Peng Y."/>
            <person name="Rokas A."/>
            <person name="Rosa C.A."/>
            <person name="Scheuner C."/>
            <person name="Sibirny A.A."/>
            <person name="Slot J.C."/>
            <person name="Stielow J.B."/>
            <person name="Sun H."/>
            <person name="Kurtzman C.P."/>
            <person name="Blackwell M."/>
            <person name="Grigoriev I.V."/>
            <person name="Jeffries T.W."/>
        </authorList>
    </citation>
    <scope>NUCLEOTIDE SEQUENCE [LARGE SCALE GENOMIC DNA]</scope>
    <source>
        <strain evidence="7">ATCC 58044 / CBS 1984 / NCYC 433 / NRRL Y-366-8</strain>
    </source>
</reference>
<dbReference type="Pfam" id="PF00106">
    <property type="entry name" value="adh_short"/>
    <property type="match status" value="1"/>
</dbReference>
<dbReference type="GO" id="GO:0005737">
    <property type="term" value="C:cytoplasm"/>
    <property type="evidence" value="ECO:0007669"/>
    <property type="project" value="UniProtKB-SubCell"/>
</dbReference>
<dbReference type="GO" id="GO:0016616">
    <property type="term" value="F:oxidoreductase activity, acting on the CH-OH group of donors, NAD or NADP as acceptor"/>
    <property type="evidence" value="ECO:0007669"/>
    <property type="project" value="TreeGrafter"/>
</dbReference>
<protein>
    <submittedName>
        <fullName evidence="6">Uncharacterized protein</fullName>
    </submittedName>
</protein>
<comment type="subcellular location">
    <subcellularLocation>
        <location evidence="1">Cytoplasm</location>
    </subcellularLocation>
</comment>
<sequence>MSSSAKVYFITGVNRGIGFQIVKQLSEANPENIIIGTARDPTKATELQSLASSNPNIHILKLDVASEESIAALDAQLAPIAKDGIDTFISNAAISDSYHPVLETPKSNWYAHYNTNVIGPIEVSKVLYPYLLKKETRQLIYCSSLVGSLSGFFPISTAAYGQSKAALNHTVLTLSHELKDKGFTVVAVHPGNVSTDMGNYGMDTLSKNHPELGKKLVESYITPEASASYQIHDVFEKLTKESNGKFFNYDGSDYPW</sequence>
<dbReference type="GeneID" id="30200793"/>
<evidence type="ECO:0000256" key="1">
    <source>
        <dbReference type="ARBA" id="ARBA00004496"/>
    </source>
</evidence>
<evidence type="ECO:0000256" key="4">
    <source>
        <dbReference type="ARBA" id="ARBA00022857"/>
    </source>
</evidence>
<evidence type="ECO:0000313" key="6">
    <source>
        <dbReference type="EMBL" id="ODQ58916.1"/>
    </source>
</evidence>
<dbReference type="EMBL" id="KV454211">
    <property type="protein sequence ID" value="ODQ58916.1"/>
    <property type="molecule type" value="Genomic_DNA"/>
</dbReference>
<dbReference type="InterPro" id="IPR036291">
    <property type="entry name" value="NAD(P)-bd_dom_sf"/>
</dbReference>
<keyword evidence="7" id="KW-1185">Reference proteome</keyword>
<gene>
    <name evidence="6" type="ORF">WICANDRAFT_63423</name>
</gene>
<dbReference type="RefSeq" id="XP_019038123.1">
    <property type="nucleotide sequence ID" value="XM_019183547.1"/>
</dbReference>
<dbReference type="Gene3D" id="3.40.50.720">
    <property type="entry name" value="NAD(P)-binding Rossmann-like Domain"/>
    <property type="match status" value="1"/>
</dbReference>